<keyword evidence="3" id="KW-1185">Reference proteome</keyword>
<evidence type="ECO:0000313" key="3">
    <source>
        <dbReference type="Proteomes" id="UP001364211"/>
    </source>
</evidence>
<dbReference type="Proteomes" id="UP001364211">
    <property type="component" value="Unassembled WGS sequence"/>
</dbReference>
<proteinExistence type="predicted"/>
<feature type="transmembrane region" description="Helical" evidence="1">
    <location>
        <begin position="60"/>
        <end position="81"/>
    </location>
</feature>
<keyword evidence="1" id="KW-0812">Transmembrane</keyword>
<accession>A0ABU8T803</accession>
<keyword evidence="1" id="KW-1133">Transmembrane helix</keyword>
<sequence length="199" mass="21298">MASANPPARLNRTLLFLIGLVLLAAGVFGLLFGLGVLRPVLPMLDPSVPLLPANPVFDAWVPWVVVVAAVVVGLLALRWLLAQARRRPRTSSWTLPSAQVAGRDAGVTRIHSDDAADALAADIEGYEGVQRAAAALVGDRRRPQIHLEVTADDGADLTALRARITDHALPRLRSALDIGSDHADLVLRLAEEKQRSRVG</sequence>
<reference evidence="2 3" key="1">
    <citation type="submission" date="2024-03" db="EMBL/GenBank/DDBJ databases">
        <title>Draft genome sequence of Pseudonocardia sp. DW16-2.</title>
        <authorList>
            <person name="Duangmal K."/>
        </authorList>
    </citation>
    <scope>NUCLEOTIDE SEQUENCE [LARGE SCALE GENOMIC DNA]</scope>
    <source>
        <strain evidence="2 3">DW16-2</strain>
    </source>
</reference>
<dbReference type="EMBL" id="JBBJUP010000008">
    <property type="protein sequence ID" value="MEJ8279666.1"/>
    <property type="molecule type" value="Genomic_DNA"/>
</dbReference>
<feature type="transmembrane region" description="Helical" evidence="1">
    <location>
        <begin position="14"/>
        <end position="40"/>
    </location>
</feature>
<gene>
    <name evidence="2" type="ORF">WJX68_12050</name>
</gene>
<organism evidence="2 3">
    <name type="scientific">Pseudonocardia spirodelae</name>
    <dbReference type="NCBI Taxonomy" id="3133431"/>
    <lineage>
        <taxon>Bacteria</taxon>
        <taxon>Bacillati</taxon>
        <taxon>Actinomycetota</taxon>
        <taxon>Actinomycetes</taxon>
        <taxon>Pseudonocardiales</taxon>
        <taxon>Pseudonocardiaceae</taxon>
        <taxon>Pseudonocardia</taxon>
    </lineage>
</organism>
<evidence type="ECO:0000256" key="1">
    <source>
        <dbReference type="SAM" id="Phobius"/>
    </source>
</evidence>
<name>A0ABU8T803_9PSEU</name>
<dbReference type="RefSeq" id="WP_340289715.1">
    <property type="nucleotide sequence ID" value="NZ_JBBJUP010000008.1"/>
</dbReference>
<keyword evidence="1" id="KW-0472">Membrane</keyword>
<comment type="caution">
    <text evidence="2">The sequence shown here is derived from an EMBL/GenBank/DDBJ whole genome shotgun (WGS) entry which is preliminary data.</text>
</comment>
<protein>
    <submittedName>
        <fullName evidence="2">Alkaline shock response membrane anchor protein AmaP</fullName>
    </submittedName>
</protein>
<evidence type="ECO:0000313" key="2">
    <source>
        <dbReference type="EMBL" id="MEJ8279666.1"/>
    </source>
</evidence>